<protein>
    <submittedName>
        <fullName evidence="2">Phage tail protein</fullName>
    </submittedName>
</protein>
<name>A0AB73HAR4_LISIO</name>
<reference evidence="2 3" key="1">
    <citation type="submission" date="2020-03" db="EMBL/GenBank/DDBJ databases">
        <title>Soil Listeria distribution.</title>
        <authorList>
            <person name="Liao J."/>
            <person name="Wiedmann M."/>
        </authorList>
    </citation>
    <scope>NUCLEOTIDE SEQUENCE [LARGE SCALE GENOMIC DNA]</scope>
    <source>
        <strain evidence="2 3">FSL L7-0297</strain>
    </source>
</reference>
<dbReference type="InterPro" id="IPR006490">
    <property type="entry name" value="Maj_tail_phi13"/>
</dbReference>
<sequence length="279" mass="29860">MAAKTKLVKIGLKNFKYMVLDGTNVIKKIPGLVSAKFDVAMETQTFSADDGTFLTLDGGIGETTLDIELADISSEDAVNLLGIKLEDGIEKYGNNISPPEVAVSFDATLSNKKFIHFGLLRGTFSIPSFDLGTMEEGKPNPQTDTIQGKFMPRDEDGYTFFKGRDDNQGFTLIDFQKQVFGQNATEEDDSSNVVHVTSISLSKNTSTLNAGDSETLIATVLPLNATDKSGTWSSTDDDVVTVDQSGEVTAPVTADGLATVTFTTTDGAKTASCDYTVTL</sequence>
<dbReference type="Gene3D" id="2.60.40.1080">
    <property type="match status" value="1"/>
</dbReference>
<organism evidence="2 3">
    <name type="scientific">Listeria innocua</name>
    <dbReference type="NCBI Taxonomy" id="1642"/>
    <lineage>
        <taxon>Bacteria</taxon>
        <taxon>Bacillati</taxon>
        <taxon>Bacillota</taxon>
        <taxon>Bacilli</taxon>
        <taxon>Bacillales</taxon>
        <taxon>Listeriaceae</taxon>
        <taxon>Listeria</taxon>
    </lineage>
</organism>
<dbReference type="InterPro" id="IPR003343">
    <property type="entry name" value="Big_2"/>
</dbReference>
<dbReference type="RefSeq" id="WP_185543623.1">
    <property type="nucleotide sequence ID" value="NZ_JAARXV010000005.1"/>
</dbReference>
<accession>A0AB73HAR4</accession>
<dbReference type="InterPro" id="IPR008964">
    <property type="entry name" value="Invasin/intimin_cell_adhesion"/>
</dbReference>
<evidence type="ECO:0000313" key="2">
    <source>
        <dbReference type="EMBL" id="MBC2142845.1"/>
    </source>
</evidence>
<dbReference type="EMBL" id="JAARXV010000005">
    <property type="protein sequence ID" value="MBC2142845.1"/>
    <property type="molecule type" value="Genomic_DNA"/>
</dbReference>
<dbReference type="NCBIfam" id="TIGR01603">
    <property type="entry name" value="maj_tail_phi13"/>
    <property type="match status" value="1"/>
</dbReference>
<proteinExistence type="predicted"/>
<evidence type="ECO:0000259" key="1">
    <source>
        <dbReference type="SMART" id="SM00635"/>
    </source>
</evidence>
<comment type="caution">
    <text evidence="2">The sequence shown here is derived from an EMBL/GenBank/DDBJ whole genome shotgun (WGS) entry which is preliminary data.</text>
</comment>
<dbReference type="SMART" id="SM00635">
    <property type="entry name" value="BID_2"/>
    <property type="match status" value="1"/>
</dbReference>
<dbReference type="AlphaFoldDB" id="A0AB73HAR4"/>
<dbReference type="Proteomes" id="UP000552309">
    <property type="component" value="Unassembled WGS sequence"/>
</dbReference>
<evidence type="ECO:0000313" key="3">
    <source>
        <dbReference type="Proteomes" id="UP000552309"/>
    </source>
</evidence>
<dbReference type="SUPFAM" id="SSF49373">
    <property type="entry name" value="Invasin/intimin cell-adhesion fragments"/>
    <property type="match status" value="1"/>
</dbReference>
<dbReference type="Pfam" id="PF02368">
    <property type="entry name" value="Big_2"/>
    <property type="match status" value="1"/>
</dbReference>
<gene>
    <name evidence="2" type="ORF">HCA89_11025</name>
</gene>
<feature type="domain" description="BIG2" evidence="1">
    <location>
        <begin position="195"/>
        <end position="274"/>
    </location>
</feature>